<sequence length="69" mass="8341">MESVDHPVRRFGKSRTSFFVRLFSYSEKSVNPEFYDRFLDSISYAKYTKKCGKAFLQFSQNYENEKEIY</sequence>
<evidence type="ECO:0000313" key="1">
    <source>
        <dbReference type="EMBL" id="RHD00267.1"/>
    </source>
</evidence>
<gene>
    <name evidence="1" type="ORF">DW813_14085</name>
</gene>
<evidence type="ECO:0000313" key="2">
    <source>
        <dbReference type="Proteomes" id="UP000266391"/>
    </source>
</evidence>
<reference evidence="1 2" key="1">
    <citation type="submission" date="2018-08" db="EMBL/GenBank/DDBJ databases">
        <title>A genome reference for cultivated species of the human gut microbiota.</title>
        <authorList>
            <person name="Zou Y."/>
            <person name="Xue W."/>
            <person name="Luo G."/>
        </authorList>
    </citation>
    <scope>NUCLEOTIDE SEQUENCE [LARGE SCALE GENOMIC DNA]</scope>
    <source>
        <strain evidence="1 2">AM32-8LB</strain>
    </source>
</reference>
<name>A0A396ACI6_9FIRM</name>
<comment type="caution">
    <text evidence="1">The sequence shown here is derived from an EMBL/GenBank/DDBJ whole genome shotgun (WGS) entry which is preliminary data.</text>
</comment>
<protein>
    <submittedName>
        <fullName evidence="1">Uncharacterized protein</fullName>
    </submittedName>
</protein>
<dbReference type="AlphaFoldDB" id="A0A396ACI6"/>
<proteinExistence type="predicted"/>
<dbReference type="EMBL" id="QSIQ01000028">
    <property type="protein sequence ID" value="RHD00267.1"/>
    <property type="molecule type" value="Genomic_DNA"/>
</dbReference>
<accession>A0A396ACI6</accession>
<organism evidence="1 2">
    <name type="scientific">Roseburia inulinivorans</name>
    <dbReference type="NCBI Taxonomy" id="360807"/>
    <lineage>
        <taxon>Bacteria</taxon>
        <taxon>Bacillati</taxon>
        <taxon>Bacillota</taxon>
        <taxon>Clostridia</taxon>
        <taxon>Lachnospirales</taxon>
        <taxon>Lachnospiraceae</taxon>
        <taxon>Roseburia</taxon>
    </lineage>
</organism>
<dbReference type="Proteomes" id="UP000266391">
    <property type="component" value="Unassembled WGS sequence"/>
</dbReference>